<keyword evidence="16" id="KW-1185">Reference proteome</keyword>
<dbReference type="GO" id="GO:0046872">
    <property type="term" value="F:metal ion binding"/>
    <property type="evidence" value="ECO:0007669"/>
    <property type="project" value="UniProtKB-KW"/>
</dbReference>
<accession>A0AAV6W5W8</accession>
<evidence type="ECO:0000256" key="8">
    <source>
        <dbReference type="ARBA" id="ARBA00023002"/>
    </source>
</evidence>
<evidence type="ECO:0000256" key="7">
    <source>
        <dbReference type="ARBA" id="ARBA00022723"/>
    </source>
</evidence>
<evidence type="ECO:0000256" key="12">
    <source>
        <dbReference type="ARBA" id="ARBA00026011"/>
    </source>
</evidence>
<dbReference type="GO" id="GO:0016730">
    <property type="term" value="F:oxidoreductase activity, acting on iron-sulfur proteins as donors"/>
    <property type="evidence" value="ECO:0007669"/>
    <property type="project" value="InterPro"/>
</dbReference>
<evidence type="ECO:0000256" key="14">
    <source>
        <dbReference type="ARBA" id="ARBA00048150"/>
    </source>
</evidence>
<evidence type="ECO:0000313" key="16">
    <source>
        <dbReference type="Proteomes" id="UP000826271"/>
    </source>
</evidence>
<dbReference type="InterPro" id="IPR004209">
    <property type="entry name" value="FTR_bsu"/>
</dbReference>
<dbReference type="EC" id="1.8.7.2" evidence="4"/>
<comment type="cofactor">
    <cofactor evidence="1">
        <name>[4Fe-4S] cluster</name>
        <dbReference type="ChEBI" id="CHEBI:49883"/>
    </cofactor>
</comment>
<comment type="similarity">
    <text evidence="3">Belongs to the ferredoxin thioredoxin reductase beta subunit family.</text>
</comment>
<evidence type="ECO:0000256" key="3">
    <source>
        <dbReference type="ARBA" id="ARBA00007941"/>
    </source>
</evidence>
<dbReference type="PANTHER" id="PTHR35113:SF1">
    <property type="entry name" value="FERREDOXIN-THIOREDOXIN REDUCTASE CATALYTIC CHAIN, CHLOROPLASTIC"/>
    <property type="match status" value="1"/>
</dbReference>
<dbReference type="InterPro" id="IPR036644">
    <property type="entry name" value="FTR_bsu_sf"/>
</dbReference>
<keyword evidence="8" id="KW-0560">Oxidoreductase</keyword>
<dbReference type="PANTHER" id="PTHR35113">
    <property type="entry name" value="FERREDOXIN-THIOREDOXIN REDUCTASE CATALYTIC CHAIN, CHLOROPLASTIC"/>
    <property type="match status" value="1"/>
</dbReference>
<comment type="caution">
    <text evidence="15">The sequence shown here is derived from an EMBL/GenBank/DDBJ whole genome shotgun (WGS) entry which is preliminary data.</text>
</comment>
<evidence type="ECO:0000256" key="6">
    <source>
        <dbReference type="ARBA" id="ARBA00022485"/>
    </source>
</evidence>
<evidence type="ECO:0000256" key="13">
    <source>
        <dbReference type="ARBA" id="ARBA00030295"/>
    </source>
</evidence>
<evidence type="ECO:0000256" key="9">
    <source>
        <dbReference type="ARBA" id="ARBA00023004"/>
    </source>
</evidence>
<name>A0AAV6W5W8_9LAMI</name>
<keyword evidence="9" id="KW-0408">Iron</keyword>
<comment type="catalytic activity">
    <reaction evidence="14">
        <text>[thioredoxin]-disulfide + 2 reduced [2Fe-2S]-[ferredoxin] + 2 H(+) = [thioredoxin]-dithiol + 2 oxidized [2Fe-2S]-[ferredoxin]</text>
        <dbReference type="Rhea" id="RHEA:42336"/>
        <dbReference type="Rhea" id="RHEA-COMP:10000"/>
        <dbReference type="Rhea" id="RHEA-COMP:10001"/>
        <dbReference type="Rhea" id="RHEA-COMP:10698"/>
        <dbReference type="Rhea" id="RHEA-COMP:10700"/>
        <dbReference type="ChEBI" id="CHEBI:15378"/>
        <dbReference type="ChEBI" id="CHEBI:29950"/>
        <dbReference type="ChEBI" id="CHEBI:33737"/>
        <dbReference type="ChEBI" id="CHEBI:33738"/>
        <dbReference type="ChEBI" id="CHEBI:50058"/>
        <dbReference type="EC" id="1.8.7.2"/>
    </reaction>
</comment>
<evidence type="ECO:0000256" key="11">
    <source>
        <dbReference type="ARBA" id="ARBA00023157"/>
    </source>
</evidence>
<evidence type="ECO:0000256" key="10">
    <source>
        <dbReference type="ARBA" id="ARBA00023014"/>
    </source>
</evidence>
<sequence length="159" mass="17683">MRALQASTSYSVGVGIIRRSAAAAVASSPRHPSQSDPTDKSVEIMRKFSESMLGGPELTSVLIKGLAEHKDTLVCASCPCRKECHCMLFLTPDNGFAGQETGHIHLDQEISRKKPYRLYVDLHAYIPVVLWESWDYACKPYIPTCALTCIDVDKLHNWC</sequence>
<evidence type="ECO:0000256" key="4">
    <source>
        <dbReference type="ARBA" id="ARBA00012358"/>
    </source>
</evidence>
<keyword evidence="10" id="KW-0411">Iron-sulfur</keyword>
<keyword evidence="6" id="KW-0004">4Fe-4S</keyword>
<reference evidence="15" key="1">
    <citation type="submission" date="2019-10" db="EMBL/GenBank/DDBJ databases">
        <authorList>
            <person name="Zhang R."/>
            <person name="Pan Y."/>
            <person name="Wang J."/>
            <person name="Ma R."/>
            <person name="Yu S."/>
        </authorList>
    </citation>
    <scope>NUCLEOTIDE SEQUENCE</scope>
    <source>
        <strain evidence="15">LA-IB0</strain>
        <tissue evidence="15">Leaf</tissue>
    </source>
</reference>
<dbReference type="GO" id="GO:0051539">
    <property type="term" value="F:4 iron, 4 sulfur cluster binding"/>
    <property type="evidence" value="ECO:0007669"/>
    <property type="project" value="UniProtKB-KW"/>
</dbReference>
<evidence type="ECO:0000256" key="1">
    <source>
        <dbReference type="ARBA" id="ARBA00001966"/>
    </source>
</evidence>
<comment type="subunit">
    <text evidence="12">Heterodimer of subunit A (variable subunit) and subunit B (catalytic subunit). Heterodimeric FTR forms a complex with ferredoxin and thioredoxin.</text>
</comment>
<evidence type="ECO:0000256" key="2">
    <source>
        <dbReference type="ARBA" id="ARBA00003945"/>
    </source>
</evidence>
<dbReference type="SUPFAM" id="SSF57662">
    <property type="entry name" value="Ferredoxin thioredoxin reductase (FTR), catalytic beta chain"/>
    <property type="match status" value="1"/>
</dbReference>
<keyword evidence="11" id="KW-1015">Disulfide bond</keyword>
<dbReference type="GO" id="GO:0103012">
    <property type="term" value="F:ferredoxin-thioredoxin reductase activity"/>
    <property type="evidence" value="ECO:0007669"/>
    <property type="project" value="UniProtKB-EC"/>
</dbReference>
<comment type="function">
    <text evidence="2">Catalytic subunit of the ferredoxin-thioredoxin reductase (FTR), which catalyzes the two-electron reduction of thioredoxins by the electrons provided by reduced ferredoxin.</text>
</comment>
<protein>
    <recommendedName>
        <fullName evidence="5">Ferredoxin-thioredoxin reductase catalytic chain, chloroplastic</fullName>
        <ecNumber evidence="4">1.8.7.2</ecNumber>
    </recommendedName>
    <alternativeName>
        <fullName evidence="13">Ferredoxin-thioredoxin reductase subunit B</fullName>
    </alternativeName>
</protein>
<evidence type="ECO:0000313" key="15">
    <source>
        <dbReference type="EMBL" id="KAG8366881.1"/>
    </source>
</evidence>
<gene>
    <name evidence="15" type="ORF">BUALT_Bualt16G0014100</name>
</gene>
<dbReference type="Proteomes" id="UP000826271">
    <property type="component" value="Unassembled WGS sequence"/>
</dbReference>
<organism evidence="15 16">
    <name type="scientific">Buddleja alternifolia</name>
    <dbReference type="NCBI Taxonomy" id="168488"/>
    <lineage>
        <taxon>Eukaryota</taxon>
        <taxon>Viridiplantae</taxon>
        <taxon>Streptophyta</taxon>
        <taxon>Embryophyta</taxon>
        <taxon>Tracheophyta</taxon>
        <taxon>Spermatophyta</taxon>
        <taxon>Magnoliopsida</taxon>
        <taxon>eudicotyledons</taxon>
        <taxon>Gunneridae</taxon>
        <taxon>Pentapetalae</taxon>
        <taxon>asterids</taxon>
        <taxon>lamiids</taxon>
        <taxon>Lamiales</taxon>
        <taxon>Scrophulariaceae</taxon>
        <taxon>Buddlejeae</taxon>
        <taxon>Buddleja</taxon>
    </lineage>
</organism>
<dbReference type="AlphaFoldDB" id="A0AAV6W5W8"/>
<evidence type="ECO:0000256" key="5">
    <source>
        <dbReference type="ARBA" id="ARBA00018993"/>
    </source>
</evidence>
<proteinExistence type="inferred from homology"/>
<dbReference type="EMBL" id="WHWC01000016">
    <property type="protein sequence ID" value="KAG8366881.1"/>
    <property type="molecule type" value="Genomic_DNA"/>
</dbReference>
<keyword evidence="7" id="KW-0479">Metal-binding</keyword>